<dbReference type="Gene3D" id="3.30.70.120">
    <property type="match status" value="1"/>
</dbReference>
<proteinExistence type="predicted"/>
<dbReference type="PROSITE" id="PS51343">
    <property type="entry name" value="PII_GLNB_DOM"/>
    <property type="match status" value="1"/>
</dbReference>
<sequence>MVLVRPESTDEAVKAMRKGGATGDTIIRARGSGIQEVKTFLGLNIEGQNELILVLSEANNVAKILDSVKQVIPFDEPGNGIAFVLPVDEVVGLKSQLDRLKDQARDSYF</sequence>
<reference evidence="1 2" key="1">
    <citation type="submission" date="2013-02" db="EMBL/GenBank/DDBJ databases">
        <title>A novel strain isolated from Lonar lake, Maharashtra, India.</title>
        <authorList>
            <person name="Singh A."/>
        </authorList>
    </citation>
    <scope>NUCLEOTIDE SEQUENCE [LARGE SCALE GENOMIC DNA]</scope>
    <source>
        <strain evidence="1 2">AK24</strain>
    </source>
</reference>
<dbReference type="Proteomes" id="UP000013909">
    <property type="component" value="Unassembled WGS sequence"/>
</dbReference>
<dbReference type="InterPro" id="IPR002187">
    <property type="entry name" value="N-reg_PII"/>
</dbReference>
<dbReference type="SUPFAM" id="SSF54913">
    <property type="entry name" value="GlnB-like"/>
    <property type="match status" value="1"/>
</dbReference>
<name>R7ZMI1_9BACT</name>
<gene>
    <name evidence="1" type="ORF">ADIS_4458</name>
</gene>
<dbReference type="InterPro" id="IPR015867">
    <property type="entry name" value="N-reg_PII/ATP_PRibTrfase_C"/>
</dbReference>
<dbReference type="Pfam" id="PF00543">
    <property type="entry name" value="P-II"/>
    <property type="match status" value="1"/>
</dbReference>
<accession>R7ZMI1</accession>
<dbReference type="GO" id="GO:0006808">
    <property type="term" value="P:regulation of nitrogen utilization"/>
    <property type="evidence" value="ECO:0007669"/>
    <property type="project" value="InterPro"/>
</dbReference>
<dbReference type="GO" id="GO:0030234">
    <property type="term" value="F:enzyme regulator activity"/>
    <property type="evidence" value="ECO:0007669"/>
    <property type="project" value="InterPro"/>
</dbReference>
<dbReference type="SMART" id="SM00938">
    <property type="entry name" value="P-II"/>
    <property type="match status" value="1"/>
</dbReference>
<evidence type="ECO:0000313" key="1">
    <source>
        <dbReference type="EMBL" id="EON75287.1"/>
    </source>
</evidence>
<dbReference type="EMBL" id="AQHR01000110">
    <property type="protein sequence ID" value="EON75287.1"/>
    <property type="molecule type" value="Genomic_DNA"/>
</dbReference>
<organism evidence="1 2">
    <name type="scientific">Lunatimonas lonarensis</name>
    <dbReference type="NCBI Taxonomy" id="1232681"/>
    <lineage>
        <taxon>Bacteria</taxon>
        <taxon>Pseudomonadati</taxon>
        <taxon>Bacteroidota</taxon>
        <taxon>Cytophagia</taxon>
        <taxon>Cytophagales</taxon>
        <taxon>Cyclobacteriaceae</taxon>
    </lineage>
</organism>
<comment type="caution">
    <text evidence="1">The sequence shown here is derived from an EMBL/GenBank/DDBJ whole genome shotgun (WGS) entry which is preliminary data.</text>
</comment>
<evidence type="ECO:0000313" key="2">
    <source>
        <dbReference type="Proteomes" id="UP000013909"/>
    </source>
</evidence>
<dbReference type="PATRIC" id="fig|1288963.3.peg.4446"/>
<dbReference type="InterPro" id="IPR011322">
    <property type="entry name" value="N-reg_PII-like_a/b"/>
</dbReference>
<dbReference type="AlphaFoldDB" id="R7ZMI1"/>
<dbReference type="STRING" id="1232681.ADIS_4458"/>
<keyword evidence="2" id="KW-1185">Reference proteome</keyword>
<protein>
    <submittedName>
        <fullName evidence="1">Putative nitrogen regulatory protein P-II</fullName>
    </submittedName>
</protein>